<evidence type="ECO:0000313" key="3">
    <source>
        <dbReference type="Proteomes" id="UP001150830"/>
    </source>
</evidence>
<name>A0A9X3EEU3_9GAMM</name>
<evidence type="ECO:0000256" key="1">
    <source>
        <dbReference type="SAM" id="MobiDB-lite"/>
    </source>
</evidence>
<gene>
    <name evidence="2" type="ORF">OUO13_13740</name>
</gene>
<protein>
    <submittedName>
        <fullName evidence="2">Uncharacterized protein</fullName>
    </submittedName>
</protein>
<sequence>MAKLQRVESPVLTLYNSTNLQIFLRHFLSKKLSRKTIKNGVTMTHDDHHKSTSGAALQGLSRTGKKPLPNSVTRQFRNDKTIFQGPPQAGAAIGLAR</sequence>
<comment type="caution">
    <text evidence="2">The sequence shown here is derived from an EMBL/GenBank/DDBJ whole genome shotgun (WGS) entry which is preliminary data.</text>
</comment>
<organism evidence="2 3">
    <name type="scientific">Parathalassolituus penaei</name>
    <dbReference type="NCBI Taxonomy" id="2997323"/>
    <lineage>
        <taxon>Bacteria</taxon>
        <taxon>Pseudomonadati</taxon>
        <taxon>Pseudomonadota</taxon>
        <taxon>Gammaproteobacteria</taxon>
        <taxon>Oceanospirillales</taxon>
        <taxon>Oceanospirillaceae</taxon>
        <taxon>Parathalassolituus</taxon>
    </lineage>
</organism>
<keyword evidence="3" id="KW-1185">Reference proteome</keyword>
<accession>A0A9X3EEU3</accession>
<reference evidence="2" key="1">
    <citation type="submission" date="2022-11" db="EMBL/GenBank/DDBJ databases">
        <title>Parathalassolutuus dongxingensis gen. nov., sp. nov., a novel member of family Oceanospirillaceae isolated from a coastal shrimp pond in Guangxi, China.</title>
        <authorList>
            <person name="Chen H."/>
        </authorList>
    </citation>
    <scope>NUCLEOTIDE SEQUENCE</scope>
    <source>
        <strain evidence="2">G-43</strain>
    </source>
</reference>
<proteinExistence type="predicted"/>
<feature type="region of interest" description="Disordered" evidence="1">
    <location>
        <begin position="41"/>
        <end position="97"/>
    </location>
</feature>
<dbReference type="EMBL" id="JAPNOA010000039">
    <property type="protein sequence ID" value="MCY0966252.1"/>
    <property type="molecule type" value="Genomic_DNA"/>
</dbReference>
<dbReference type="RefSeq" id="WP_283174463.1">
    <property type="nucleotide sequence ID" value="NZ_JAPNOA010000039.1"/>
</dbReference>
<dbReference type="AlphaFoldDB" id="A0A9X3EEU3"/>
<evidence type="ECO:0000313" key="2">
    <source>
        <dbReference type="EMBL" id="MCY0966252.1"/>
    </source>
</evidence>
<dbReference type="Proteomes" id="UP001150830">
    <property type="component" value="Unassembled WGS sequence"/>
</dbReference>